<dbReference type="RefSeq" id="WP_016655401.1">
    <property type="nucleotide sequence ID" value="NZ_KE340352.1"/>
</dbReference>
<proteinExistence type="predicted"/>
<reference evidence="2 3" key="1">
    <citation type="submission" date="2013-06" db="EMBL/GenBank/DDBJ databases">
        <title>The Genome Sequence of Acinetobacter rudis CIP 110305.</title>
        <authorList>
            <consortium name="The Broad Institute Genome Sequencing Platform"/>
            <consortium name="The Broad Institute Genome Sequencing Center for Infectious Disease"/>
            <person name="Cerqueira G."/>
            <person name="Feldgarden M."/>
            <person name="Courvalin P."/>
            <person name="Perichon B."/>
            <person name="Grillot-Courvalin C."/>
            <person name="Clermont D."/>
            <person name="Rocha E."/>
            <person name="Yoon E.-J."/>
            <person name="Nemec A."/>
            <person name="Young S.K."/>
            <person name="Zeng Q."/>
            <person name="Gargeya S."/>
            <person name="Fitzgerald M."/>
            <person name="Abouelleil A."/>
            <person name="Alvarado L."/>
            <person name="Berlin A.M."/>
            <person name="Chapman S.B."/>
            <person name="Dewar J."/>
            <person name="Goldberg J."/>
            <person name="Griggs A."/>
            <person name="Gujja S."/>
            <person name="Hansen M."/>
            <person name="Howarth C."/>
            <person name="Imamovic A."/>
            <person name="Larimer J."/>
            <person name="McCowan C."/>
            <person name="Murphy C."/>
            <person name="Pearson M."/>
            <person name="Priest M."/>
            <person name="Roberts A."/>
            <person name="Saif S."/>
            <person name="Shea T."/>
            <person name="Sykes S."/>
            <person name="Wortman J."/>
            <person name="Nusbaum C."/>
            <person name="Birren B."/>
        </authorList>
    </citation>
    <scope>NUCLEOTIDE SEQUENCE [LARGE SCALE GENOMIC DNA]</scope>
    <source>
        <strain evidence="2 3">CIP 110305</strain>
    </source>
</reference>
<organism evidence="2 3">
    <name type="scientific">Acinetobacter rudis CIP 110305</name>
    <dbReference type="NCBI Taxonomy" id="421052"/>
    <lineage>
        <taxon>Bacteria</taxon>
        <taxon>Pseudomonadati</taxon>
        <taxon>Pseudomonadota</taxon>
        <taxon>Gammaproteobacteria</taxon>
        <taxon>Moraxellales</taxon>
        <taxon>Moraxellaceae</taxon>
        <taxon>Acinetobacter</taxon>
    </lineage>
</organism>
<evidence type="ECO:0000256" key="1">
    <source>
        <dbReference type="SAM" id="Phobius"/>
    </source>
</evidence>
<accession>S3NFN6</accession>
<dbReference type="HOGENOM" id="CLU_3179030_0_0_6"/>
<keyword evidence="1" id="KW-1133">Transmembrane helix</keyword>
<dbReference type="EMBL" id="ATGI01000008">
    <property type="protein sequence ID" value="EPF77313.1"/>
    <property type="molecule type" value="Genomic_DNA"/>
</dbReference>
<protein>
    <submittedName>
        <fullName evidence="2">Uncharacterized protein</fullName>
    </submittedName>
</protein>
<feature type="transmembrane region" description="Helical" evidence="1">
    <location>
        <begin position="25"/>
        <end position="45"/>
    </location>
</feature>
<keyword evidence="1" id="KW-0812">Transmembrane</keyword>
<evidence type="ECO:0000313" key="2">
    <source>
        <dbReference type="EMBL" id="EPF77313.1"/>
    </source>
</evidence>
<dbReference type="STRING" id="632955.GCA_000829675_01586"/>
<gene>
    <name evidence="2" type="ORF">F945_00979</name>
</gene>
<name>S3NFN6_9GAMM</name>
<comment type="caution">
    <text evidence="2">The sequence shown here is derived from an EMBL/GenBank/DDBJ whole genome shotgun (WGS) entry which is preliminary data.</text>
</comment>
<dbReference type="Proteomes" id="UP000014568">
    <property type="component" value="Unassembled WGS sequence"/>
</dbReference>
<sequence>MLKPVVLHHLNLAPKQQLRQRGWRYFILVLTIQFFFIVWAAYMQAV</sequence>
<evidence type="ECO:0000313" key="3">
    <source>
        <dbReference type="Proteomes" id="UP000014568"/>
    </source>
</evidence>
<dbReference type="AlphaFoldDB" id="S3NFN6"/>
<dbReference type="PATRIC" id="fig|421052.3.peg.961"/>
<keyword evidence="3" id="KW-1185">Reference proteome</keyword>
<keyword evidence="1" id="KW-0472">Membrane</keyword>